<reference evidence="10" key="1">
    <citation type="submission" date="2017-03" db="EMBL/GenBank/DDBJ databases">
        <authorList>
            <person name="Safronova V.I."/>
            <person name="Sazanova A.L."/>
            <person name="Chirak E.R."/>
        </authorList>
    </citation>
    <scope>NUCLEOTIDE SEQUENCE [LARGE SCALE GENOMIC DNA]</scope>
    <source>
        <strain evidence="10">Ach-343</strain>
    </source>
</reference>
<dbReference type="AlphaFoldDB" id="A0A2W7CDN0"/>
<dbReference type="Pfam" id="PF07886">
    <property type="entry name" value="BA14K"/>
    <property type="match status" value="1"/>
</dbReference>
<dbReference type="GO" id="GO:0016020">
    <property type="term" value="C:membrane"/>
    <property type="evidence" value="ECO:0007669"/>
    <property type="project" value="UniProtKB-SubCell"/>
</dbReference>
<evidence type="ECO:0000256" key="4">
    <source>
        <dbReference type="ARBA" id="ARBA00022475"/>
    </source>
</evidence>
<feature type="region of interest" description="Disordered" evidence="7">
    <location>
        <begin position="33"/>
        <end position="73"/>
    </location>
</feature>
<feature type="compositionally biased region" description="Gly residues" evidence="7">
    <location>
        <begin position="62"/>
        <end position="73"/>
    </location>
</feature>
<dbReference type="RefSeq" id="WP_111542401.1">
    <property type="nucleotide sequence ID" value="NZ_MZXV01000009.1"/>
</dbReference>
<feature type="compositionally biased region" description="Gly residues" evidence="7">
    <location>
        <begin position="33"/>
        <end position="54"/>
    </location>
</feature>
<organism evidence="9 10">
    <name type="scientific">Mesorhizobium kowhaii</name>
    <dbReference type="NCBI Taxonomy" id="1300272"/>
    <lineage>
        <taxon>Bacteria</taxon>
        <taxon>Pseudomonadati</taxon>
        <taxon>Pseudomonadota</taxon>
        <taxon>Alphaproteobacteria</taxon>
        <taxon>Hyphomicrobiales</taxon>
        <taxon>Phyllobacteriaceae</taxon>
        <taxon>Mesorhizobium</taxon>
    </lineage>
</organism>
<keyword evidence="4" id="KW-0472">Membrane</keyword>
<evidence type="ECO:0000256" key="2">
    <source>
        <dbReference type="ARBA" id="ARBA00010270"/>
    </source>
</evidence>
<feature type="chain" id="PRO_5016002803" description="Lectin-like protein BA14k" evidence="8">
    <location>
        <begin position="25"/>
        <end position="133"/>
    </location>
</feature>
<evidence type="ECO:0000313" key="10">
    <source>
        <dbReference type="Proteomes" id="UP000248616"/>
    </source>
</evidence>
<dbReference type="InterPro" id="IPR012413">
    <property type="entry name" value="BA14K"/>
</dbReference>
<comment type="similarity">
    <text evidence="2">Belongs to the BA14k family.</text>
</comment>
<evidence type="ECO:0000256" key="5">
    <source>
        <dbReference type="ARBA" id="ARBA00022734"/>
    </source>
</evidence>
<sequence>MKNSAAILATVALGAVLAIGSATASMARGGEMGGHGGGGMGGGHGGSGTGGGGTPSIMNHGSGSGGSRSFGGSHGFGDGHHDFHGRHDANAFFGFGPFAYDDGTPAYCERLYRSYDPASGTYLGQHGLRHYCS</sequence>
<dbReference type="OrthoDB" id="7889197at2"/>
<keyword evidence="5" id="KW-0430">Lectin</keyword>
<comment type="function">
    <text evidence="6">Has immunoglobulin-binding and hemagglutination properties, and can bind to mannose. Essential for virulence. May be involved in LPS biosynthesis or polysaccharide transport.</text>
</comment>
<comment type="caution">
    <text evidence="9">The sequence shown here is derived from an EMBL/GenBank/DDBJ whole genome shotgun (WGS) entry which is preliminary data.</text>
</comment>
<evidence type="ECO:0000256" key="3">
    <source>
        <dbReference type="ARBA" id="ARBA00020552"/>
    </source>
</evidence>
<gene>
    <name evidence="9" type="ORF">B5V02_00915</name>
</gene>
<evidence type="ECO:0000313" key="9">
    <source>
        <dbReference type="EMBL" id="PZV40371.1"/>
    </source>
</evidence>
<keyword evidence="8" id="KW-0732">Signal</keyword>
<keyword evidence="4" id="KW-1003">Cell membrane</keyword>
<dbReference type="GO" id="GO:0030246">
    <property type="term" value="F:carbohydrate binding"/>
    <property type="evidence" value="ECO:0007669"/>
    <property type="project" value="UniProtKB-KW"/>
</dbReference>
<comment type="subcellular location">
    <subcellularLocation>
        <location evidence="1">Membrane</location>
        <topology evidence="1">Single-pass membrane protein</topology>
    </subcellularLocation>
</comment>
<evidence type="ECO:0000256" key="6">
    <source>
        <dbReference type="ARBA" id="ARBA00025321"/>
    </source>
</evidence>
<evidence type="ECO:0000256" key="7">
    <source>
        <dbReference type="SAM" id="MobiDB-lite"/>
    </source>
</evidence>
<name>A0A2W7CDN0_9HYPH</name>
<dbReference type="Proteomes" id="UP000248616">
    <property type="component" value="Unassembled WGS sequence"/>
</dbReference>
<keyword evidence="10" id="KW-1185">Reference proteome</keyword>
<evidence type="ECO:0000256" key="8">
    <source>
        <dbReference type="SAM" id="SignalP"/>
    </source>
</evidence>
<feature type="signal peptide" evidence="8">
    <location>
        <begin position="1"/>
        <end position="24"/>
    </location>
</feature>
<dbReference type="EMBL" id="MZXV01000009">
    <property type="protein sequence ID" value="PZV40371.1"/>
    <property type="molecule type" value="Genomic_DNA"/>
</dbReference>
<protein>
    <recommendedName>
        <fullName evidence="3">Lectin-like protein BA14k</fullName>
    </recommendedName>
</protein>
<accession>A0A2W7CDN0</accession>
<evidence type="ECO:0000256" key="1">
    <source>
        <dbReference type="ARBA" id="ARBA00004167"/>
    </source>
</evidence>
<proteinExistence type="inferred from homology"/>